<dbReference type="InterPro" id="IPR010064">
    <property type="entry name" value="HK97-gp10_tail"/>
</dbReference>
<keyword evidence="2" id="KW-1185">Reference proteome</keyword>
<evidence type="ECO:0000313" key="1">
    <source>
        <dbReference type="EMBL" id="MFL0248866.1"/>
    </source>
</evidence>
<accession>A0ABW8T943</accession>
<name>A0ABW8T943_9CLOT</name>
<organism evidence="1 2">
    <name type="scientific">Clostridium neuense</name>
    <dbReference type="NCBI Taxonomy" id="1728934"/>
    <lineage>
        <taxon>Bacteria</taxon>
        <taxon>Bacillati</taxon>
        <taxon>Bacillota</taxon>
        <taxon>Clostridia</taxon>
        <taxon>Eubacteriales</taxon>
        <taxon>Clostridiaceae</taxon>
        <taxon>Clostridium</taxon>
    </lineage>
</organism>
<dbReference type="EMBL" id="JBJIAA010000001">
    <property type="protein sequence ID" value="MFL0248866.1"/>
    <property type="molecule type" value="Genomic_DNA"/>
</dbReference>
<reference evidence="1 2" key="1">
    <citation type="submission" date="2024-11" db="EMBL/GenBank/DDBJ databases">
        <authorList>
            <person name="Heng Y.C."/>
            <person name="Lim A.C.H."/>
            <person name="Lee J.K.Y."/>
            <person name="Kittelmann S."/>
        </authorList>
    </citation>
    <scope>NUCLEOTIDE SEQUENCE [LARGE SCALE GENOMIC DNA]</scope>
    <source>
        <strain evidence="1 2">WILCCON 0114</strain>
    </source>
</reference>
<proteinExistence type="predicted"/>
<gene>
    <name evidence="1" type="ORF">ACJDT4_00405</name>
</gene>
<protein>
    <submittedName>
        <fullName evidence="1">HK97 gp10 family phage protein</fullName>
    </submittedName>
</protein>
<dbReference type="Proteomes" id="UP001623592">
    <property type="component" value="Unassembled WGS sequence"/>
</dbReference>
<sequence>MIELNNIDELIEGLENSDEDFEEKFEDELSKLAYEFLEKLVERTSIRNGEEVRESWIIGPIVRDEEGWHIQVYNTSKLAKSMEYGYRTTDVSQNITLFVPGNHMMRISLEEFNNDLNSEVVTWLKNFWKGEFDGNL</sequence>
<dbReference type="Pfam" id="PF04883">
    <property type="entry name" value="HK97-gp10_like"/>
    <property type="match status" value="1"/>
</dbReference>
<evidence type="ECO:0000313" key="2">
    <source>
        <dbReference type="Proteomes" id="UP001623592"/>
    </source>
</evidence>
<dbReference type="RefSeq" id="WP_406785545.1">
    <property type="nucleotide sequence ID" value="NZ_JBJIAA010000001.1"/>
</dbReference>
<comment type="caution">
    <text evidence="1">The sequence shown here is derived from an EMBL/GenBank/DDBJ whole genome shotgun (WGS) entry which is preliminary data.</text>
</comment>